<evidence type="ECO:0000256" key="3">
    <source>
        <dbReference type="ARBA" id="ARBA00023123"/>
    </source>
</evidence>
<comment type="similarity">
    <text evidence="6">Belongs to the TRAFAC class myosin-kinesin ATPase superfamily. Myosin family.</text>
</comment>
<dbReference type="InParanoid" id="E9FU96"/>
<dbReference type="Gene3D" id="1.20.120.720">
    <property type="entry name" value="Myosin VI head, motor domain, U50 subdomain"/>
    <property type="match status" value="1"/>
</dbReference>
<protein>
    <recommendedName>
        <fullName evidence="8">Myosin motor domain-containing protein</fullName>
    </recommendedName>
</protein>
<keyword evidence="2 6" id="KW-0067">ATP-binding</keyword>
<dbReference type="InterPro" id="IPR036029">
    <property type="entry name" value="MYSc_Myo20"/>
</dbReference>
<dbReference type="CDD" id="cd14881">
    <property type="entry name" value="MYSc_Myo20"/>
    <property type="match status" value="1"/>
</dbReference>
<dbReference type="GO" id="GO:0016459">
    <property type="term" value="C:myosin complex"/>
    <property type="evidence" value="ECO:0007669"/>
    <property type="project" value="UniProtKB-KW"/>
</dbReference>
<dbReference type="GO" id="GO:0006897">
    <property type="term" value="P:endocytosis"/>
    <property type="evidence" value="ECO:0000318"/>
    <property type="project" value="GO_Central"/>
</dbReference>
<dbReference type="Gene3D" id="1.10.10.820">
    <property type="match status" value="1"/>
</dbReference>
<organism evidence="9 10">
    <name type="scientific">Daphnia pulex</name>
    <name type="common">Water flea</name>
    <dbReference type="NCBI Taxonomy" id="6669"/>
    <lineage>
        <taxon>Eukaryota</taxon>
        <taxon>Metazoa</taxon>
        <taxon>Ecdysozoa</taxon>
        <taxon>Arthropoda</taxon>
        <taxon>Crustacea</taxon>
        <taxon>Branchiopoda</taxon>
        <taxon>Diplostraca</taxon>
        <taxon>Cladocera</taxon>
        <taxon>Anomopoda</taxon>
        <taxon>Daphniidae</taxon>
        <taxon>Daphnia</taxon>
    </lineage>
</organism>
<feature type="domain" description="Myosin motor" evidence="8">
    <location>
        <begin position="55"/>
        <end position="815"/>
    </location>
</feature>
<name>E9FU96_DAPPU</name>
<keyword evidence="10" id="KW-1185">Reference proteome</keyword>
<gene>
    <name evidence="9" type="ORF">DAPPUDRAFT_40739</name>
</gene>
<dbReference type="InterPro" id="IPR027417">
    <property type="entry name" value="P-loop_NTPase"/>
</dbReference>
<dbReference type="GO" id="GO:0051015">
    <property type="term" value="F:actin filament binding"/>
    <property type="evidence" value="ECO:0000318"/>
    <property type="project" value="GO_Central"/>
</dbReference>
<feature type="compositionally biased region" description="Pro residues" evidence="7">
    <location>
        <begin position="887"/>
        <end position="898"/>
    </location>
</feature>
<keyword evidence="1 6" id="KW-0547">Nucleotide-binding</keyword>
<reference evidence="9 10" key="1">
    <citation type="journal article" date="2011" name="Science">
        <title>The ecoresponsive genome of Daphnia pulex.</title>
        <authorList>
            <person name="Colbourne J.K."/>
            <person name="Pfrender M.E."/>
            <person name="Gilbert D."/>
            <person name="Thomas W.K."/>
            <person name="Tucker A."/>
            <person name="Oakley T.H."/>
            <person name="Tokishita S."/>
            <person name="Aerts A."/>
            <person name="Arnold G.J."/>
            <person name="Basu M.K."/>
            <person name="Bauer D.J."/>
            <person name="Caceres C.E."/>
            <person name="Carmel L."/>
            <person name="Casola C."/>
            <person name="Choi J.H."/>
            <person name="Detter J.C."/>
            <person name="Dong Q."/>
            <person name="Dusheyko S."/>
            <person name="Eads B.D."/>
            <person name="Frohlich T."/>
            <person name="Geiler-Samerotte K.A."/>
            <person name="Gerlach D."/>
            <person name="Hatcher P."/>
            <person name="Jogdeo S."/>
            <person name="Krijgsveld J."/>
            <person name="Kriventseva E.V."/>
            <person name="Kultz D."/>
            <person name="Laforsch C."/>
            <person name="Lindquist E."/>
            <person name="Lopez J."/>
            <person name="Manak J.R."/>
            <person name="Muller J."/>
            <person name="Pangilinan J."/>
            <person name="Patwardhan R.P."/>
            <person name="Pitluck S."/>
            <person name="Pritham E.J."/>
            <person name="Rechtsteiner A."/>
            <person name="Rho M."/>
            <person name="Rogozin I.B."/>
            <person name="Sakarya O."/>
            <person name="Salamov A."/>
            <person name="Schaack S."/>
            <person name="Shapiro H."/>
            <person name="Shiga Y."/>
            <person name="Skalitzky C."/>
            <person name="Smith Z."/>
            <person name="Souvorov A."/>
            <person name="Sung W."/>
            <person name="Tang Z."/>
            <person name="Tsuchiya D."/>
            <person name="Tu H."/>
            <person name="Vos H."/>
            <person name="Wang M."/>
            <person name="Wolf Y.I."/>
            <person name="Yamagata H."/>
            <person name="Yamada T."/>
            <person name="Ye Y."/>
            <person name="Shaw J.R."/>
            <person name="Andrews J."/>
            <person name="Crease T.J."/>
            <person name="Tang H."/>
            <person name="Lucas S.M."/>
            <person name="Robertson H.M."/>
            <person name="Bork P."/>
            <person name="Koonin E.V."/>
            <person name="Zdobnov E.M."/>
            <person name="Grigoriev I.V."/>
            <person name="Lynch M."/>
            <person name="Boore J.L."/>
        </authorList>
    </citation>
    <scope>NUCLEOTIDE SEQUENCE [LARGE SCALE GENOMIC DNA]</scope>
</reference>
<dbReference type="KEGG" id="dpx:DAPPUDRAFT_40739"/>
<dbReference type="GO" id="GO:0015629">
    <property type="term" value="C:actin cytoskeleton"/>
    <property type="evidence" value="ECO:0000318"/>
    <property type="project" value="GO_Central"/>
</dbReference>
<dbReference type="PRINTS" id="PR00193">
    <property type="entry name" value="MYOSINHEAVY"/>
</dbReference>
<evidence type="ECO:0000313" key="10">
    <source>
        <dbReference type="Proteomes" id="UP000000305"/>
    </source>
</evidence>
<dbReference type="Proteomes" id="UP000000305">
    <property type="component" value="Unassembled WGS sequence"/>
</dbReference>
<dbReference type="PANTHER" id="PTHR13140:SF498">
    <property type="entry name" value="DACHS, ISOFORM E"/>
    <property type="match status" value="1"/>
</dbReference>
<feature type="region of interest" description="Actin-binding" evidence="6">
    <location>
        <begin position="681"/>
        <end position="703"/>
    </location>
</feature>
<keyword evidence="4 6" id="KW-0505">Motor protein</keyword>
<evidence type="ECO:0000256" key="2">
    <source>
        <dbReference type="ARBA" id="ARBA00022840"/>
    </source>
</evidence>
<dbReference type="EMBL" id="GL732524">
    <property type="protein sequence ID" value="EFX89508.1"/>
    <property type="molecule type" value="Genomic_DNA"/>
</dbReference>
<dbReference type="eggNOG" id="KOG0160">
    <property type="taxonomic scope" value="Eukaryota"/>
</dbReference>
<keyword evidence="3 6" id="KW-0518">Myosin</keyword>
<dbReference type="SUPFAM" id="SSF52540">
    <property type="entry name" value="P-loop containing nucleoside triphosphate hydrolases"/>
    <property type="match status" value="1"/>
</dbReference>
<feature type="binding site" evidence="6">
    <location>
        <begin position="143"/>
        <end position="150"/>
    </location>
    <ligand>
        <name>ATP</name>
        <dbReference type="ChEBI" id="CHEBI:30616"/>
    </ligand>
</feature>
<dbReference type="InterPro" id="IPR000048">
    <property type="entry name" value="IQ_motif_EF-hand-BS"/>
</dbReference>
<evidence type="ECO:0000256" key="1">
    <source>
        <dbReference type="ARBA" id="ARBA00022741"/>
    </source>
</evidence>
<keyword evidence="5 6" id="KW-0009">Actin-binding</keyword>
<dbReference type="PROSITE" id="PS50096">
    <property type="entry name" value="IQ"/>
    <property type="match status" value="1"/>
</dbReference>
<dbReference type="GO" id="GO:0005524">
    <property type="term" value="F:ATP binding"/>
    <property type="evidence" value="ECO:0007669"/>
    <property type="project" value="UniProtKB-UniRule"/>
</dbReference>
<dbReference type="SMART" id="SM00242">
    <property type="entry name" value="MYSc"/>
    <property type="match status" value="1"/>
</dbReference>
<sequence>MGQHIYSPFFSPFYNLNEITDSGEALKRRNNDLCPAGGGGGGTLRRGAARSSPCNVDDLIHLAGPLTEDAVLKTLQARFYADEFFTNIGPILLAFNPYNEVGNALTLSSTRNIVQKPQLVRVVQEAVRQQSETGYPQAIILSGCSGSGKTYASMLLLRQLFDVAGGGPETDAFKHLAAAFTVLRSLGSAKTQANSESSRIGHFIEVQVTDGALYRTKIHCYFLDQTRVVRQLAHEKNYHIFYQMLAGLTVEERARLSLEGYSVDNLRYLNRGDTRCNQAEDARRFANWKACLGVLGIPFLDVVRVLAAVLLLGNLQFHETNGGGGQCETHEAELKAVAGLLGVTPASLLRGLTMRTHNVRGQLVKSICDANMSGGARDALAKALYCRTVATIVRRANSLKRLCMSGTLSSDSNDSVHNQAEVASQHASTVGTAGSKSSRSMAVLNTAVRHATDGFIGILDMFGSRIVSDSGNVLLLRPSRTVNYIRDQVDHKLFYFSMQHFFNTHIFKSSIESCREEGIQCELEPDYVDNVPCIDLISSLRTGLLSMLDVECSARGTPESYVQKVRLQHKHNSRLFESKSVASDLRVFGIQHFAGRVVYDASDCLETNRDVLPDDLVSVFYKQSCQFGFATHLFGSELKVLFAQETAPRGIRFRISPTSHTDLLNGDDPVSTLTQDFHTRLDNLLRTLVHAKPHFIRCVRANNTETTGHFDRSVVSRQVRALQVLETVNLMAGGYPHRMRFKAFNARYKMLAPFKRLKRVDDKALDDCSLILQSFQANTTLQLPKDSNVSTSWSLGKRHIFLSEGARQQLEALRAETRHNAAVSIQSTWRGWHFRRRWPTVKRQLELRMGRNANNSSMSQQSQQSQQLSAVGQNVGSSQQQSYGRPRPQPIACTPPPEALAGLHQEKCDAKTIQHTCSLFGLDLERPPPLPPSRSYTVAGNSKLGYPQTRIMKSTFPEDANGDVVLRGGEAVMVMGASHRRGHLLVEHKNHHFHVPYQFLELKPNSQQPGVDI</sequence>
<evidence type="ECO:0000256" key="6">
    <source>
        <dbReference type="PROSITE-ProRule" id="PRU00782"/>
    </source>
</evidence>
<dbReference type="InterPro" id="IPR001609">
    <property type="entry name" value="Myosin_head_motor_dom-like"/>
</dbReference>
<dbReference type="Pfam" id="PF00063">
    <property type="entry name" value="Myosin_head"/>
    <property type="match status" value="2"/>
</dbReference>
<evidence type="ECO:0000256" key="4">
    <source>
        <dbReference type="ARBA" id="ARBA00023175"/>
    </source>
</evidence>
<dbReference type="Gene3D" id="1.20.58.530">
    <property type="match status" value="1"/>
</dbReference>
<feature type="compositionally biased region" description="Low complexity" evidence="7">
    <location>
        <begin position="856"/>
        <end position="869"/>
    </location>
</feature>
<dbReference type="HOGENOM" id="CLU_000192_7_1_1"/>
<dbReference type="GO" id="GO:0007015">
    <property type="term" value="P:actin filament organization"/>
    <property type="evidence" value="ECO:0000318"/>
    <property type="project" value="GO_Central"/>
</dbReference>
<dbReference type="OMA" id="IVHPHVN"/>
<accession>E9FU96</accession>
<dbReference type="GO" id="GO:0005737">
    <property type="term" value="C:cytoplasm"/>
    <property type="evidence" value="ECO:0000318"/>
    <property type="project" value="GO_Central"/>
</dbReference>
<dbReference type="STRING" id="6669.E9FU96"/>
<evidence type="ECO:0000313" key="9">
    <source>
        <dbReference type="EMBL" id="EFX89508.1"/>
    </source>
</evidence>
<dbReference type="GO" id="GO:0016020">
    <property type="term" value="C:membrane"/>
    <property type="evidence" value="ECO:0000318"/>
    <property type="project" value="GO_Central"/>
</dbReference>
<dbReference type="PROSITE" id="PS51456">
    <property type="entry name" value="MYOSIN_MOTOR"/>
    <property type="match status" value="1"/>
</dbReference>
<evidence type="ECO:0000256" key="5">
    <source>
        <dbReference type="ARBA" id="ARBA00023203"/>
    </source>
</evidence>
<evidence type="ECO:0000256" key="7">
    <source>
        <dbReference type="SAM" id="MobiDB-lite"/>
    </source>
</evidence>
<evidence type="ECO:0000259" key="8">
    <source>
        <dbReference type="PROSITE" id="PS51456"/>
    </source>
</evidence>
<dbReference type="OrthoDB" id="370884at2759"/>
<proteinExistence type="inferred from homology"/>
<dbReference type="FunCoup" id="E9FU96">
    <property type="interactions" value="37"/>
</dbReference>
<feature type="region of interest" description="Disordered" evidence="7">
    <location>
        <begin position="408"/>
        <end position="434"/>
    </location>
</feature>
<dbReference type="GO" id="GO:0003774">
    <property type="term" value="F:cytoskeletal motor activity"/>
    <property type="evidence" value="ECO:0007669"/>
    <property type="project" value="UniProtKB-UniRule"/>
</dbReference>
<dbReference type="AlphaFoldDB" id="E9FU96"/>
<dbReference type="SMART" id="SM00015">
    <property type="entry name" value="IQ"/>
    <property type="match status" value="1"/>
</dbReference>
<dbReference type="Gene3D" id="1.20.5.4820">
    <property type="match status" value="1"/>
</dbReference>
<dbReference type="Gene3D" id="3.40.850.10">
    <property type="entry name" value="Kinesin motor domain"/>
    <property type="match status" value="1"/>
</dbReference>
<dbReference type="InterPro" id="IPR036961">
    <property type="entry name" value="Kinesin_motor_dom_sf"/>
</dbReference>
<dbReference type="PANTHER" id="PTHR13140">
    <property type="entry name" value="MYOSIN"/>
    <property type="match status" value="1"/>
</dbReference>
<feature type="region of interest" description="Disordered" evidence="7">
    <location>
        <begin position="854"/>
        <end position="898"/>
    </location>
</feature>